<evidence type="ECO:0000313" key="3">
    <source>
        <dbReference type="Proteomes" id="UP000468901"/>
    </source>
</evidence>
<gene>
    <name evidence="2" type="ORF">F2P47_03530</name>
</gene>
<feature type="region of interest" description="Disordered" evidence="1">
    <location>
        <begin position="188"/>
        <end position="220"/>
    </location>
</feature>
<protein>
    <submittedName>
        <fullName evidence="2">Uncharacterized protein</fullName>
    </submittedName>
</protein>
<dbReference type="AlphaFoldDB" id="A0A6N6VLP2"/>
<dbReference type="Proteomes" id="UP000468901">
    <property type="component" value="Unassembled WGS sequence"/>
</dbReference>
<dbReference type="EMBL" id="WESC01000002">
    <property type="protein sequence ID" value="KAB7742346.1"/>
    <property type="molecule type" value="Genomic_DNA"/>
</dbReference>
<sequence>MTDFTSIAAHPVQGKHNMASDAFDALKASRAQTSTQKTSGLTFGDVLDTLNPLQHIPVVSSIYRELTGDTISPGARVAGGALYGGPIGLVASVFDAAVEAVSGSDLGEHAIATLTGDKGAEPKTVASAAPVPETVPTRVARAEPQPAQPVKLAEVTTSVPKPMPQLSPDAFNALLNSFADPKAAKAANPELAAAAEPAARNATAKTEDPPHKPADLSGAIASGLDQLDALKHAQPDIPLAASFAGPEASGL</sequence>
<organism evidence="2 3">
    <name type="scientific">Parvibaculum sedimenti</name>
    <dbReference type="NCBI Taxonomy" id="2608632"/>
    <lineage>
        <taxon>Bacteria</taxon>
        <taxon>Pseudomonadati</taxon>
        <taxon>Pseudomonadota</taxon>
        <taxon>Alphaproteobacteria</taxon>
        <taxon>Hyphomicrobiales</taxon>
        <taxon>Parvibaculaceae</taxon>
        <taxon>Parvibaculum</taxon>
    </lineage>
</organism>
<evidence type="ECO:0000256" key="1">
    <source>
        <dbReference type="SAM" id="MobiDB-lite"/>
    </source>
</evidence>
<comment type="caution">
    <text evidence="2">The sequence shown here is derived from an EMBL/GenBank/DDBJ whole genome shotgun (WGS) entry which is preliminary data.</text>
</comment>
<name>A0A6N6VLP2_9HYPH</name>
<evidence type="ECO:0000313" key="2">
    <source>
        <dbReference type="EMBL" id="KAB7742346.1"/>
    </source>
</evidence>
<dbReference type="RefSeq" id="WP_152214768.1">
    <property type="nucleotide sequence ID" value="NZ_WESC01000002.1"/>
</dbReference>
<feature type="compositionally biased region" description="Basic and acidic residues" evidence="1">
    <location>
        <begin position="205"/>
        <end position="214"/>
    </location>
</feature>
<proteinExistence type="predicted"/>
<keyword evidence="3" id="KW-1185">Reference proteome</keyword>
<reference evidence="2 3" key="1">
    <citation type="submission" date="2019-09" db="EMBL/GenBank/DDBJ databases">
        <title>Parvibaculum sedimenti sp. nov., isolated from sediment.</title>
        <authorList>
            <person name="Wang Y."/>
        </authorList>
    </citation>
    <scope>NUCLEOTIDE SEQUENCE [LARGE SCALE GENOMIC DNA]</scope>
    <source>
        <strain evidence="2 3">HXT-9</strain>
    </source>
</reference>
<accession>A0A6N6VLP2</accession>
<feature type="compositionally biased region" description="Low complexity" evidence="1">
    <location>
        <begin position="188"/>
        <end position="204"/>
    </location>
</feature>